<evidence type="ECO:0000256" key="1">
    <source>
        <dbReference type="ARBA" id="ARBA00022617"/>
    </source>
</evidence>
<comment type="caution">
    <text evidence="6">The sequence shown here is derived from an EMBL/GenBank/DDBJ whole genome shotgun (WGS) entry which is preliminary data.</text>
</comment>
<name>A0A2U1M9N9_ARTAN</name>
<dbReference type="InterPro" id="IPR050651">
    <property type="entry name" value="Plant_Cytochrome_P450_Monoox"/>
</dbReference>
<evidence type="ECO:0000256" key="5">
    <source>
        <dbReference type="ARBA" id="ARBA00023033"/>
    </source>
</evidence>
<dbReference type="OrthoDB" id="2789670at2759"/>
<dbReference type="EMBL" id="PKPP01006023">
    <property type="protein sequence ID" value="PWA57965.1"/>
    <property type="molecule type" value="Genomic_DNA"/>
</dbReference>
<keyword evidence="5" id="KW-0503">Monooxygenase</keyword>
<keyword evidence="1" id="KW-0349">Heme</keyword>
<dbReference type="GO" id="GO:0020037">
    <property type="term" value="F:heme binding"/>
    <property type="evidence" value="ECO:0007669"/>
    <property type="project" value="InterPro"/>
</dbReference>
<sequence length="331" mass="38344">MRHLHLLGGSQPHHKVLGDLAEKYGLSSPSLGFTKHWWLLVSSREIAKECYTTNHKVFASRPKWKAVEIMGYNYAMFGVAPYGNEDSRARDLRRMVRGAQEKRKSRGSNTKVIRTSWMCCFRFSKLDASAEDFPGSKNMQLIKINDITDLRSKEYISLYGRFMFLSFIMVFCTTRKKPFSDIYVEVASRRHVSDTLATPTLMMSQTMSQNYLQKRTKDSTMYGFRGGTAGVMKGKYVKLTDEFVYPYRSDICRNDKKSDGRCTFHWKVLSISSIEVRQQKQNNQQKWVKAPESEQQDAISRNRPVAIDQQQQVSRRHLKSVTKLLQNLSLN</sequence>
<dbReference type="AlphaFoldDB" id="A0A2U1M9N9"/>
<keyword evidence="3" id="KW-0560">Oxidoreductase</keyword>
<dbReference type="STRING" id="35608.A0A2U1M9N9"/>
<protein>
    <submittedName>
        <fullName evidence="6">Cytochrome P450-like protein</fullName>
    </submittedName>
</protein>
<dbReference type="PANTHER" id="PTHR47947">
    <property type="entry name" value="CYTOCHROME P450 82C3-RELATED"/>
    <property type="match status" value="1"/>
</dbReference>
<evidence type="ECO:0000256" key="4">
    <source>
        <dbReference type="ARBA" id="ARBA00023004"/>
    </source>
</evidence>
<evidence type="ECO:0000313" key="7">
    <source>
        <dbReference type="Proteomes" id="UP000245207"/>
    </source>
</evidence>
<keyword evidence="7" id="KW-1185">Reference proteome</keyword>
<dbReference type="Proteomes" id="UP000245207">
    <property type="component" value="Unassembled WGS sequence"/>
</dbReference>
<organism evidence="6 7">
    <name type="scientific">Artemisia annua</name>
    <name type="common">Sweet wormwood</name>
    <dbReference type="NCBI Taxonomy" id="35608"/>
    <lineage>
        <taxon>Eukaryota</taxon>
        <taxon>Viridiplantae</taxon>
        <taxon>Streptophyta</taxon>
        <taxon>Embryophyta</taxon>
        <taxon>Tracheophyta</taxon>
        <taxon>Spermatophyta</taxon>
        <taxon>Magnoliopsida</taxon>
        <taxon>eudicotyledons</taxon>
        <taxon>Gunneridae</taxon>
        <taxon>Pentapetalae</taxon>
        <taxon>asterids</taxon>
        <taxon>campanulids</taxon>
        <taxon>Asterales</taxon>
        <taxon>Asteraceae</taxon>
        <taxon>Asteroideae</taxon>
        <taxon>Anthemideae</taxon>
        <taxon>Artemisiinae</taxon>
        <taxon>Artemisia</taxon>
    </lineage>
</organism>
<gene>
    <name evidence="6" type="ORF">CTI12_AA404340</name>
</gene>
<proteinExistence type="predicted"/>
<dbReference type="GO" id="GO:0004497">
    <property type="term" value="F:monooxygenase activity"/>
    <property type="evidence" value="ECO:0007669"/>
    <property type="project" value="UniProtKB-KW"/>
</dbReference>
<keyword evidence="2" id="KW-0479">Metal-binding</keyword>
<dbReference type="SUPFAM" id="SSF48264">
    <property type="entry name" value="Cytochrome P450"/>
    <property type="match status" value="1"/>
</dbReference>
<keyword evidence="4" id="KW-0408">Iron</keyword>
<evidence type="ECO:0000256" key="2">
    <source>
        <dbReference type="ARBA" id="ARBA00022723"/>
    </source>
</evidence>
<dbReference type="Gene3D" id="3.40.50.450">
    <property type="match status" value="1"/>
</dbReference>
<dbReference type="GO" id="GO:0005506">
    <property type="term" value="F:iron ion binding"/>
    <property type="evidence" value="ECO:0007669"/>
    <property type="project" value="InterPro"/>
</dbReference>
<evidence type="ECO:0000256" key="3">
    <source>
        <dbReference type="ARBA" id="ARBA00023002"/>
    </source>
</evidence>
<dbReference type="Gene3D" id="1.10.630.10">
    <property type="entry name" value="Cytochrome P450"/>
    <property type="match status" value="1"/>
</dbReference>
<accession>A0A2U1M9N9</accession>
<reference evidence="6 7" key="1">
    <citation type="journal article" date="2018" name="Mol. Plant">
        <title>The genome of Artemisia annua provides insight into the evolution of Asteraceae family and artemisinin biosynthesis.</title>
        <authorList>
            <person name="Shen Q."/>
            <person name="Zhang L."/>
            <person name="Liao Z."/>
            <person name="Wang S."/>
            <person name="Yan T."/>
            <person name="Shi P."/>
            <person name="Liu M."/>
            <person name="Fu X."/>
            <person name="Pan Q."/>
            <person name="Wang Y."/>
            <person name="Lv Z."/>
            <person name="Lu X."/>
            <person name="Zhang F."/>
            <person name="Jiang W."/>
            <person name="Ma Y."/>
            <person name="Chen M."/>
            <person name="Hao X."/>
            <person name="Li L."/>
            <person name="Tang Y."/>
            <person name="Lv G."/>
            <person name="Zhou Y."/>
            <person name="Sun X."/>
            <person name="Brodelius P.E."/>
            <person name="Rose J.K.C."/>
            <person name="Tang K."/>
        </authorList>
    </citation>
    <scope>NUCLEOTIDE SEQUENCE [LARGE SCALE GENOMIC DNA]</scope>
    <source>
        <strain evidence="7">cv. Huhao1</strain>
        <tissue evidence="6">Leaf</tissue>
    </source>
</reference>
<dbReference type="PANTHER" id="PTHR47947:SF43">
    <property type="entry name" value="CYTOCHROME P450-RELATED"/>
    <property type="match status" value="1"/>
</dbReference>
<dbReference type="InterPro" id="IPR036396">
    <property type="entry name" value="Cyt_P450_sf"/>
</dbReference>
<dbReference type="GO" id="GO:0016705">
    <property type="term" value="F:oxidoreductase activity, acting on paired donors, with incorporation or reduction of molecular oxygen"/>
    <property type="evidence" value="ECO:0007669"/>
    <property type="project" value="InterPro"/>
</dbReference>
<evidence type="ECO:0000313" key="6">
    <source>
        <dbReference type="EMBL" id="PWA57965.1"/>
    </source>
</evidence>